<dbReference type="AlphaFoldDB" id="A0A269THL1"/>
<comment type="caution">
    <text evidence="1">The sequence shown here is derived from an EMBL/GenBank/DDBJ whole genome shotgun (WGS) entry which is preliminary data.</text>
</comment>
<dbReference type="RefSeq" id="WP_180738047.1">
    <property type="nucleotide sequence ID" value="NZ_NQNY01000025.1"/>
</dbReference>
<dbReference type="Proteomes" id="UP000216943">
    <property type="component" value="Unassembled WGS sequence"/>
</dbReference>
<organism evidence="1 2">
    <name type="scientific">Mycoplasmopsis agassizii</name>
    <dbReference type="NCBI Taxonomy" id="33922"/>
    <lineage>
        <taxon>Bacteria</taxon>
        <taxon>Bacillati</taxon>
        <taxon>Mycoplasmatota</taxon>
        <taxon>Mycoplasmoidales</taxon>
        <taxon>Metamycoplasmataceae</taxon>
        <taxon>Mycoplasmopsis</taxon>
    </lineage>
</organism>
<proteinExistence type="predicted"/>
<feature type="non-terminal residue" evidence="1">
    <location>
        <position position="1"/>
    </location>
</feature>
<name>A0A269THL1_9BACT</name>
<dbReference type="EMBL" id="NQNY01000025">
    <property type="protein sequence ID" value="PAK20881.1"/>
    <property type="molecule type" value="Genomic_DNA"/>
</dbReference>
<evidence type="ECO:0000313" key="1">
    <source>
        <dbReference type="EMBL" id="PAK20881.1"/>
    </source>
</evidence>
<reference evidence="2" key="1">
    <citation type="submission" date="2017-08" db="EMBL/GenBank/DDBJ databases">
        <authorList>
            <person name="Alvarez-Ponce D."/>
            <person name="Weitzman C.L."/>
            <person name="Tillett R.L."/>
            <person name="Sandmeier F.C."/>
            <person name="Tracy C.R."/>
        </authorList>
    </citation>
    <scope>NUCLEOTIDE SEQUENCE [LARGE SCALE GENOMIC DNA]</scope>
    <source>
        <strain evidence="2">723</strain>
    </source>
</reference>
<sequence length="274" mass="30110">GTNPSTLNIKGTSDLAEFSPHFMSVTRESITNFTNNIGSKNVEVKISNFETYNDWKKLVEKVKTLWNKTEDISKLDTFSNALGDKILDALLIDTSLDKESAIFYVNPFPISELPASSYSSRNSEDTGQSTKVENAIGANKNTLILGGWQGLINATGASNENNYAPARSNGKPFDKLVTTSRGWGSYFLIDNTRYYFNGTYPQYASEGTTNPISTRLQKPPVAQYYVPNGESTAKVPNQSRYSSGIAVALRFLLEAVITNDTMSRTAENSEVTSS</sequence>
<evidence type="ECO:0000313" key="2">
    <source>
        <dbReference type="Proteomes" id="UP000216943"/>
    </source>
</evidence>
<gene>
    <name evidence="1" type="ORF">CJJ23_04885</name>
</gene>
<accession>A0A269THL1</accession>
<protein>
    <submittedName>
        <fullName evidence="1">Uncharacterized protein</fullName>
    </submittedName>
</protein>